<accession>A0AAE4ARD0</accession>
<evidence type="ECO:0000313" key="1">
    <source>
        <dbReference type="EMBL" id="MDQ0314082.1"/>
    </source>
</evidence>
<protein>
    <submittedName>
        <fullName evidence="1">Uncharacterized protein</fullName>
    </submittedName>
</protein>
<dbReference type="EMBL" id="JAUSUL010000001">
    <property type="protein sequence ID" value="MDQ0314082.1"/>
    <property type="molecule type" value="Genomic_DNA"/>
</dbReference>
<gene>
    <name evidence="1" type="ORF">J2S73_000519</name>
</gene>
<evidence type="ECO:0000313" key="2">
    <source>
        <dbReference type="Proteomes" id="UP001229244"/>
    </source>
</evidence>
<dbReference type="Proteomes" id="UP001229244">
    <property type="component" value="Unassembled WGS sequence"/>
</dbReference>
<dbReference type="RefSeq" id="WP_306883867.1">
    <property type="nucleotide sequence ID" value="NZ_JAUSUL010000001.1"/>
</dbReference>
<comment type="caution">
    <text evidence="1">The sequence shown here is derived from an EMBL/GenBank/DDBJ whole genome shotgun (WGS) entry which is preliminary data.</text>
</comment>
<reference evidence="1" key="1">
    <citation type="submission" date="2023-07" db="EMBL/GenBank/DDBJ databases">
        <title>Genomic Encyclopedia of Type Strains, Phase IV (KMG-IV): sequencing the most valuable type-strain genomes for metagenomic binning, comparative biology and taxonomic classification.</title>
        <authorList>
            <person name="Goeker M."/>
        </authorList>
    </citation>
    <scope>NUCLEOTIDE SEQUENCE</scope>
    <source>
        <strain evidence="1">DSM 21202</strain>
    </source>
</reference>
<organism evidence="1 2">
    <name type="scientific">Amorphus orientalis</name>
    <dbReference type="NCBI Taxonomy" id="649198"/>
    <lineage>
        <taxon>Bacteria</taxon>
        <taxon>Pseudomonadati</taxon>
        <taxon>Pseudomonadota</taxon>
        <taxon>Alphaproteobacteria</taxon>
        <taxon>Hyphomicrobiales</taxon>
        <taxon>Amorphaceae</taxon>
        <taxon>Amorphus</taxon>
    </lineage>
</organism>
<proteinExistence type="predicted"/>
<dbReference type="AlphaFoldDB" id="A0AAE4ARD0"/>
<name>A0AAE4ARD0_9HYPH</name>
<sequence length="93" mass="10398">MADYVASMMDAATGGENKYPFQGPDDLLDRTPVRIIRHFMEIVDRELLPAEQIDYELNAAMKNRQIGVVTAIGSLIRENGGEIPFLLMISKKS</sequence>
<keyword evidence="2" id="KW-1185">Reference proteome</keyword>